<dbReference type="SUPFAM" id="SSF53756">
    <property type="entry name" value="UDP-Glycosyltransferase/glycogen phosphorylase"/>
    <property type="match status" value="1"/>
</dbReference>
<dbReference type="CDD" id="cd03801">
    <property type="entry name" value="GT4_PimA-like"/>
    <property type="match status" value="1"/>
</dbReference>
<dbReference type="GO" id="GO:0016757">
    <property type="term" value="F:glycosyltransferase activity"/>
    <property type="evidence" value="ECO:0007669"/>
    <property type="project" value="InterPro"/>
</dbReference>
<evidence type="ECO:0000313" key="3">
    <source>
        <dbReference type="Proteomes" id="UP000608579"/>
    </source>
</evidence>
<dbReference type="Pfam" id="PF00534">
    <property type="entry name" value="Glycos_transf_1"/>
    <property type="match status" value="1"/>
</dbReference>
<proteinExistence type="predicted"/>
<evidence type="ECO:0000259" key="1">
    <source>
        <dbReference type="Pfam" id="PF00534"/>
    </source>
</evidence>
<sequence>MTTGEYVLFILPEPVLDDSNWDFQLLKSVSRRLGVRAVAVGRGRVRWRGSYIAPLINLDPVKLRGFRDLIHYTLYNVIYLIYAVRLLIKEGRPTLLISLDSYRFFLAYILLSNLRVRKIAWWGGDPFKFLPARSPILRPLKPLLSLMTITIGKTAEALVTTDSESATVLSKVIGRKLHRIASILNIEPFLAKERRERHDGKLRVVYSGRISEEKNLELLVEACSYVKGCELVLTGYVESSPYLNRLKRLAGKNGTRLTYLGFLPIEELADLYTRCHVAVLTSKSGEGTPGFLITSLAAGLPFVGPAIGDIPQLVNGYGIIFSHPITGERLAQLITEVAERRWSMEEMREYVKRIQSRSVWTWLSLVKILLKR</sequence>
<dbReference type="PANTHER" id="PTHR45947">
    <property type="entry name" value="SULFOQUINOVOSYL TRANSFERASE SQD2"/>
    <property type="match status" value="1"/>
</dbReference>
<protein>
    <submittedName>
        <fullName evidence="2">Glycosyltransferase</fullName>
    </submittedName>
</protein>
<evidence type="ECO:0000313" key="2">
    <source>
        <dbReference type="EMBL" id="HIQ29004.1"/>
    </source>
</evidence>
<reference evidence="2" key="1">
    <citation type="journal article" date="2020" name="ISME J.">
        <title>Gammaproteobacteria mediating utilization of methyl-, sulfur- and petroleum organic compounds in deep ocean hydrothermal plumes.</title>
        <authorList>
            <person name="Zhou Z."/>
            <person name="Liu Y."/>
            <person name="Pan J."/>
            <person name="Cron B.R."/>
            <person name="Toner B.M."/>
            <person name="Anantharaman K."/>
            <person name="Breier J.A."/>
            <person name="Dick G.J."/>
            <person name="Li M."/>
        </authorList>
    </citation>
    <scope>NUCLEOTIDE SEQUENCE</scope>
    <source>
        <strain evidence="2">SZUA-1515</strain>
    </source>
</reference>
<comment type="caution">
    <text evidence="2">The sequence shown here is derived from an EMBL/GenBank/DDBJ whole genome shotgun (WGS) entry which is preliminary data.</text>
</comment>
<dbReference type="Gene3D" id="3.40.50.2000">
    <property type="entry name" value="Glycogen Phosphorylase B"/>
    <property type="match status" value="1"/>
</dbReference>
<dbReference type="AlphaFoldDB" id="A0A832ZU41"/>
<gene>
    <name evidence="2" type="ORF">EYH45_00395</name>
</gene>
<name>A0A832ZU41_CALS0</name>
<dbReference type="InterPro" id="IPR050194">
    <property type="entry name" value="Glycosyltransferase_grp1"/>
</dbReference>
<dbReference type="InterPro" id="IPR001296">
    <property type="entry name" value="Glyco_trans_1"/>
</dbReference>
<dbReference type="EMBL" id="DQVM01000009">
    <property type="protein sequence ID" value="HIQ29004.1"/>
    <property type="molecule type" value="Genomic_DNA"/>
</dbReference>
<dbReference type="PANTHER" id="PTHR45947:SF3">
    <property type="entry name" value="SULFOQUINOVOSYL TRANSFERASE SQD2"/>
    <property type="match status" value="1"/>
</dbReference>
<dbReference type="Proteomes" id="UP000608579">
    <property type="component" value="Unassembled WGS sequence"/>
</dbReference>
<feature type="domain" description="Glycosyl transferase family 1" evidence="1">
    <location>
        <begin position="196"/>
        <end position="352"/>
    </location>
</feature>
<organism evidence="2 3">
    <name type="scientific">Caldiarchaeum subterraneum</name>
    <dbReference type="NCBI Taxonomy" id="311458"/>
    <lineage>
        <taxon>Archaea</taxon>
        <taxon>Nitrososphaerota</taxon>
        <taxon>Candidatus Caldarchaeales</taxon>
        <taxon>Candidatus Caldarchaeaceae</taxon>
        <taxon>Candidatus Caldarchaeum</taxon>
    </lineage>
</organism>
<accession>A0A832ZU41</accession>
<keyword evidence="2" id="KW-0808">Transferase</keyword>